<dbReference type="Gene3D" id="3.40.50.150">
    <property type="entry name" value="Vaccinia Virus protein VP39"/>
    <property type="match status" value="1"/>
</dbReference>
<dbReference type="GO" id="GO:0043770">
    <property type="term" value="F:demethylmenaquinone methyltransferase activity"/>
    <property type="evidence" value="ECO:0007669"/>
    <property type="project" value="UniProtKB-UniRule"/>
</dbReference>
<dbReference type="Proteomes" id="UP000315389">
    <property type="component" value="Unassembled WGS sequence"/>
</dbReference>
<evidence type="ECO:0000256" key="4">
    <source>
        <dbReference type="HAMAP-Rule" id="MF_01813"/>
    </source>
</evidence>
<proteinExistence type="inferred from homology"/>
<dbReference type="CDD" id="cd02440">
    <property type="entry name" value="AdoMet_MTases"/>
    <property type="match status" value="1"/>
</dbReference>
<name>A0A542ZTW0_RARFA</name>
<feature type="binding site" evidence="4">
    <location>
        <position position="80"/>
    </location>
    <ligand>
        <name>S-adenosyl-L-methionine</name>
        <dbReference type="ChEBI" id="CHEBI:59789"/>
    </ligand>
</feature>
<dbReference type="SUPFAM" id="SSF53335">
    <property type="entry name" value="S-adenosyl-L-methionine-dependent methyltransferases"/>
    <property type="match status" value="1"/>
</dbReference>
<evidence type="ECO:0000256" key="3">
    <source>
        <dbReference type="ARBA" id="ARBA00022691"/>
    </source>
</evidence>
<dbReference type="InterPro" id="IPR004033">
    <property type="entry name" value="UbiE/COQ5_MeTrFase"/>
</dbReference>
<comment type="catalytic activity">
    <reaction evidence="4">
        <text>a 2-demethylmenaquinol + S-adenosyl-L-methionine = a menaquinol + S-adenosyl-L-homocysteine + H(+)</text>
        <dbReference type="Rhea" id="RHEA:42640"/>
        <dbReference type="Rhea" id="RHEA-COMP:9539"/>
        <dbReference type="Rhea" id="RHEA-COMP:9563"/>
        <dbReference type="ChEBI" id="CHEBI:15378"/>
        <dbReference type="ChEBI" id="CHEBI:18151"/>
        <dbReference type="ChEBI" id="CHEBI:55437"/>
        <dbReference type="ChEBI" id="CHEBI:57856"/>
        <dbReference type="ChEBI" id="CHEBI:59789"/>
        <dbReference type="EC" id="2.1.1.163"/>
    </reaction>
</comment>
<evidence type="ECO:0000313" key="5">
    <source>
        <dbReference type="EMBL" id="TQL63757.1"/>
    </source>
</evidence>
<dbReference type="InterPro" id="IPR023576">
    <property type="entry name" value="UbiE/COQ5_MeTrFase_CS"/>
</dbReference>
<dbReference type="EMBL" id="VFOS01000001">
    <property type="protein sequence ID" value="TQL63757.1"/>
    <property type="molecule type" value="Genomic_DNA"/>
</dbReference>
<dbReference type="PROSITE" id="PS51608">
    <property type="entry name" value="SAM_MT_UBIE"/>
    <property type="match status" value="1"/>
</dbReference>
<sequence length="238" mass="25995">MTEPRDEKDPAKVGEMFDGIAQRYDITNDVLSFGLTRHWRHVVTGEIAPRPGLRILDLAAGTGTSSVPLYRAGASVVAADFSEGMVAEGIRRHPELDFVRADAMDLPFEDESFDVVTMSFGLRNVADPAKALGELHRVTRPGGRIVLCEFSQPPNPLLNSGYGFYRSRVLPLVAGAVTGKTDSYTYLSDTIESWPNQVDLGRMLLRAGWQKVAYRNLAGGIVAVHRGQRDVADGLSHA</sequence>
<feature type="binding site" evidence="4">
    <location>
        <position position="119"/>
    </location>
    <ligand>
        <name>S-adenosyl-L-methionine</name>
        <dbReference type="ChEBI" id="CHEBI:59789"/>
    </ligand>
</feature>
<dbReference type="UniPathway" id="UPA00079">
    <property type="reaction ID" value="UER00169"/>
</dbReference>
<dbReference type="GO" id="GO:0032259">
    <property type="term" value="P:methylation"/>
    <property type="evidence" value="ECO:0007669"/>
    <property type="project" value="UniProtKB-KW"/>
</dbReference>
<protein>
    <recommendedName>
        <fullName evidence="4">Demethylmenaquinone methyltransferase</fullName>
        <ecNumber evidence="4">2.1.1.163</ecNumber>
    </recommendedName>
</protein>
<comment type="function">
    <text evidence="4">Methyltransferase required for the conversion of demethylmenaquinol (DMKH2) to menaquinol (MKH2).</text>
</comment>
<dbReference type="HAMAP" id="MF_01813">
    <property type="entry name" value="MenG_UbiE_methyltr"/>
    <property type="match status" value="1"/>
</dbReference>
<evidence type="ECO:0000256" key="1">
    <source>
        <dbReference type="ARBA" id="ARBA00022603"/>
    </source>
</evidence>
<dbReference type="RefSeq" id="WP_142118162.1">
    <property type="nucleotide sequence ID" value="NZ_BAAASV010000002.1"/>
</dbReference>
<dbReference type="EC" id="2.1.1.163" evidence="4"/>
<dbReference type="NCBIfam" id="TIGR01934">
    <property type="entry name" value="MenG_MenH_UbiE"/>
    <property type="match status" value="1"/>
</dbReference>
<evidence type="ECO:0000313" key="6">
    <source>
        <dbReference type="Proteomes" id="UP000315389"/>
    </source>
</evidence>
<keyword evidence="4" id="KW-0474">Menaquinone biosynthesis</keyword>
<dbReference type="GO" id="GO:0009234">
    <property type="term" value="P:menaquinone biosynthetic process"/>
    <property type="evidence" value="ECO:0007669"/>
    <property type="project" value="UniProtKB-UniRule"/>
</dbReference>
<dbReference type="PROSITE" id="PS01184">
    <property type="entry name" value="UBIE_2"/>
    <property type="match status" value="1"/>
</dbReference>
<comment type="caution">
    <text evidence="5">The sequence shown here is derived from an EMBL/GenBank/DDBJ whole genome shotgun (WGS) entry which is preliminary data.</text>
</comment>
<dbReference type="PANTHER" id="PTHR43591:SF24">
    <property type="entry name" value="2-METHOXY-6-POLYPRENYL-1,4-BENZOQUINOL METHYLASE, MITOCHONDRIAL"/>
    <property type="match status" value="1"/>
</dbReference>
<feature type="binding site" evidence="4">
    <location>
        <position position="62"/>
    </location>
    <ligand>
        <name>S-adenosyl-L-methionine</name>
        <dbReference type="ChEBI" id="CHEBI:59789"/>
    </ligand>
</feature>
<dbReference type="AlphaFoldDB" id="A0A542ZTW0"/>
<comment type="similarity">
    <text evidence="4">Belongs to the class I-like SAM-binding methyltransferase superfamily. MenG/UbiE family.</text>
</comment>
<keyword evidence="1 4" id="KW-0489">Methyltransferase</keyword>
<keyword evidence="2 4" id="KW-0808">Transferase</keyword>
<gene>
    <name evidence="4" type="primary">menG</name>
    <name evidence="5" type="ORF">FB461_0230</name>
</gene>
<accession>A0A542ZTW0</accession>
<organism evidence="5 6">
    <name type="scientific">Rarobacter faecitabidus</name>
    <dbReference type="NCBI Taxonomy" id="13243"/>
    <lineage>
        <taxon>Bacteria</taxon>
        <taxon>Bacillati</taxon>
        <taxon>Actinomycetota</taxon>
        <taxon>Actinomycetes</taxon>
        <taxon>Micrococcales</taxon>
        <taxon>Rarobacteraceae</taxon>
        <taxon>Rarobacter</taxon>
    </lineage>
</organism>
<comment type="pathway">
    <text evidence="4">Quinol/quinone metabolism; menaquinone biosynthesis; menaquinol from 1,4-dihydroxy-2-naphthoate: step 2/2.</text>
</comment>
<reference evidence="5 6" key="1">
    <citation type="submission" date="2019-06" db="EMBL/GenBank/DDBJ databases">
        <title>Sequencing the genomes of 1000 actinobacteria strains.</title>
        <authorList>
            <person name="Klenk H.-P."/>
        </authorList>
    </citation>
    <scope>NUCLEOTIDE SEQUENCE [LARGE SCALE GENOMIC DNA]</scope>
    <source>
        <strain evidence="5 6">DSM 4813</strain>
    </source>
</reference>
<dbReference type="OrthoDB" id="9808140at2"/>
<dbReference type="InterPro" id="IPR029063">
    <property type="entry name" value="SAM-dependent_MTases_sf"/>
</dbReference>
<dbReference type="Pfam" id="PF01209">
    <property type="entry name" value="Ubie_methyltran"/>
    <property type="match status" value="1"/>
</dbReference>
<keyword evidence="6" id="KW-1185">Reference proteome</keyword>
<evidence type="ECO:0000256" key="2">
    <source>
        <dbReference type="ARBA" id="ARBA00022679"/>
    </source>
</evidence>
<dbReference type="PANTHER" id="PTHR43591">
    <property type="entry name" value="METHYLTRANSFERASE"/>
    <property type="match status" value="1"/>
</dbReference>
<feature type="binding site" evidence="4">
    <location>
        <begin position="102"/>
        <end position="103"/>
    </location>
    <ligand>
        <name>S-adenosyl-L-methionine</name>
        <dbReference type="ChEBI" id="CHEBI:59789"/>
    </ligand>
</feature>
<keyword evidence="3 4" id="KW-0949">S-adenosyl-L-methionine</keyword>